<dbReference type="PROSITE" id="PS50943">
    <property type="entry name" value="HTH_CROC1"/>
    <property type="match status" value="1"/>
</dbReference>
<evidence type="ECO:0000259" key="3">
    <source>
        <dbReference type="PROSITE" id="PS50943"/>
    </source>
</evidence>
<protein>
    <recommendedName>
        <fullName evidence="3">HTH cro/C1-type domain-containing protein</fullName>
    </recommendedName>
</protein>
<accession>A0A7V8FVJ4</accession>
<keyword evidence="2" id="KW-0175">Coiled coil</keyword>
<sequence>MNKETLGERLRATRKAKHLTQAQLAQKAHLSQGTIGNIESGIRGYGESLLDIAKVLGVSAEYLRMETDDPGTEPASNDSNVPGNLTARQIALLQLFDGLTSKQQDEYFRNLENTKQANAELIEELSQKRQQK</sequence>
<evidence type="ECO:0000313" key="4">
    <source>
        <dbReference type="EMBL" id="KAF1042387.1"/>
    </source>
</evidence>
<dbReference type="Gene3D" id="1.10.260.40">
    <property type="entry name" value="lambda repressor-like DNA-binding domains"/>
    <property type="match status" value="1"/>
</dbReference>
<dbReference type="SMART" id="SM00530">
    <property type="entry name" value="HTH_XRE"/>
    <property type="match status" value="1"/>
</dbReference>
<dbReference type="Pfam" id="PF01381">
    <property type="entry name" value="HTH_3"/>
    <property type="match status" value="1"/>
</dbReference>
<dbReference type="AlphaFoldDB" id="A0A7V8FVJ4"/>
<dbReference type="InterPro" id="IPR010982">
    <property type="entry name" value="Lambda_DNA-bd_dom_sf"/>
</dbReference>
<dbReference type="PANTHER" id="PTHR46797">
    <property type="entry name" value="HTH-TYPE TRANSCRIPTIONAL REGULATOR"/>
    <property type="match status" value="1"/>
</dbReference>
<organism evidence="4 5">
    <name type="scientific">Herbaspirillum frisingense</name>
    <dbReference type="NCBI Taxonomy" id="92645"/>
    <lineage>
        <taxon>Bacteria</taxon>
        <taxon>Pseudomonadati</taxon>
        <taxon>Pseudomonadota</taxon>
        <taxon>Betaproteobacteria</taxon>
        <taxon>Burkholderiales</taxon>
        <taxon>Oxalobacteraceae</taxon>
        <taxon>Herbaspirillum</taxon>
    </lineage>
</organism>
<dbReference type="PANTHER" id="PTHR46797:SF1">
    <property type="entry name" value="METHYLPHOSPHONATE SYNTHASE"/>
    <property type="match status" value="1"/>
</dbReference>
<dbReference type="EMBL" id="WNDX01000085">
    <property type="protein sequence ID" value="KAF1042387.1"/>
    <property type="molecule type" value="Genomic_DNA"/>
</dbReference>
<feature type="domain" description="HTH cro/C1-type" evidence="3">
    <location>
        <begin position="10"/>
        <end position="63"/>
    </location>
</feature>
<dbReference type="CDD" id="cd00093">
    <property type="entry name" value="HTH_XRE"/>
    <property type="match status" value="1"/>
</dbReference>
<name>A0A7V8FVJ4_9BURK</name>
<evidence type="ECO:0000313" key="5">
    <source>
        <dbReference type="Proteomes" id="UP000462435"/>
    </source>
</evidence>
<comment type="caution">
    <text evidence="4">The sequence shown here is derived from an EMBL/GenBank/DDBJ whole genome shotgun (WGS) entry which is preliminary data.</text>
</comment>
<evidence type="ECO:0000256" key="1">
    <source>
        <dbReference type="ARBA" id="ARBA00023125"/>
    </source>
</evidence>
<gene>
    <name evidence="4" type="ORF">GAK35_02760</name>
</gene>
<dbReference type="GO" id="GO:0003700">
    <property type="term" value="F:DNA-binding transcription factor activity"/>
    <property type="evidence" value="ECO:0007669"/>
    <property type="project" value="TreeGrafter"/>
</dbReference>
<dbReference type="InterPro" id="IPR050807">
    <property type="entry name" value="TransReg_Diox_bact_type"/>
</dbReference>
<dbReference type="SUPFAM" id="SSF47413">
    <property type="entry name" value="lambda repressor-like DNA-binding domains"/>
    <property type="match status" value="1"/>
</dbReference>
<evidence type="ECO:0000256" key="2">
    <source>
        <dbReference type="SAM" id="Coils"/>
    </source>
</evidence>
<feature type="coiled-coil region" evidence="2">
    <location>
        <begin position="104"/>
        <end position="131"/>
    </location>
</feature>
<dbReference type="GO" id="GO:0005829">
    <property type="term" value="C:cytosol"/>
    <property type="evidence" value="ECO:0007669"/>
    <property type="project" value="TreeGrafter"/>
</dbReference>
<dbReference type="GO" id="GO:0003677">
    <property type="term" value="F:DNA binding"/>
    <property type="evidence" value="ECO:0007669"/>
    <property type="project" value="UniProtKB-KW"/>
</dbReference>
<dbReference type="Proteomes" id="UP000462435">
    <property type="component" value="Unassembled WGS sequence"/>
</dbReference>
<dbReference type="InterPro" id="IPR001387">
    <property type="entry name" value="Cro/C1-type_HTH"/>
</dbReference>
<proteinExistence type="predicted"/>
<reference evidence="5" key="1">
    <citation type="journal article" date="2020" name="MBio">
        <title>Horizontal gene transfer to a defensive symbiont with a reduced genome amongst a multipartite beetle microbiome.</title>
        <authorList>
            <person name="Waterworth S.C."/>
            <person name="Florez L.V."/>
            <person name="Rees E.R."/>
            <person name="Hertweck C."/>
            <person name="Kaltenpoth M."/>
            <person name="Kwan J.C."/>
        </authorList>
    </citation>
    <scope>NUCLEOTIDE SEQUENCE [LARGE SCALE GENOMIC DNA]</scope>
</reference>
<keyword evidence="1" id="KW-0238">DNA-binding</keyword>